<dbReference type="Proteomes" id="UP000095282">
    <property type="component" value="Unplaced"/>
</dbReference>
<dbReference type="eggNOG" id="ENOG502TFPR">
    <property type="taxonomic scope" value="Eukaryota"/>
</dbReference>
<evidence type="ECO:0000313" key="1">
    <source>
        <dbReference type="Proteomes" id="UP000095282"/>
    </source>
</evidence>
<evidence type="ECO:0000313" key="2">
    <source>
        <dbReference type="WBParaSite" id="Csp11.Scaffold629.g12115.t2"/>
    </source>
</evidence>
<dbReference type="WBParaSite" id="Csp11.Scaffold629.g12115.t2">
    <property type="protein sequence ID" value="Csp11.Scaffold629.g12115.t2"/>
    <property type="gene ID" value="Csp11.Scaffold629.g12115"/>
</dbReference>
<keyword evidence="1" id="KW-1185">Reference proteome</keyword>
<reference evidence="2" key="1">
    <citation type="submission" date="2016-11" db="UniProtKB">
        <authorList>
            <consortium name="WormBaseParasite"/>
        </authorList>
    </citation>
    <scope>IDENTIFICATION</scope>
</reference>
<organism evidence="1 2">
    <name type="scientific">Caenorhabditis tropicalis</name>
    <dbReference type="NCBI Taxonomy" id="1561998"/>
    <lineage>
        <taxon>Eukaryota</taxon>
        <taxon>Metazoa</taxon>
        <taxon>Ecdysozoa</taxon>
        <taxon>Nematoda</taxon>
        <taxon>Chromadorea</taxon>
        <taxon>Rhabditida</taxon>
        <taxon>Rhabditina</taxon>
        <taxon>Rhabditomorpha</taxon>
        <taxon>Rhabditoidea</taxon>
        <taxon>Rhabditidae</taxon>
        <taxon>Peloderinae</taxon>
        <taxon>Caenorhabditis</taxon>
    </lineage>
</organism>
<accession>A0A1I7TV77</accession>
<dbReference type="STRING" id="1561998.A0A1I7TV77"/>
<proteinExistence type="predicted"/>
<name>A0A1I7TV77_9PELO</name>
<protein>
    <submittedName>
        <fullName evidence="2">Uncharacterized protein</fullName>
    </submittedName>
</protein>
<dbReference type="AlphaFoldDB" id="A0A1I7TV77"/>
<sequence length="213" mass="24426">MNVSLLSRLFIVFYDRRNVESNRRMMRTSGGKETKTYTSSTEDSEMPRKCVVIRKKKIDDNMEKIELRYVAYNRVEKGSQSTTMEAINDAASYFRERAEDLEYRDEASSGSSLQKTLTVVKSEEKGKKNLNNVFRSLCVQHGTLKTLCDEIINEATYVLENIHPVTSDLIKKIANINTLSRQILANDSKMERLVQDENELAASKSKTSDKFTK</sequence>